<accession>A0AAD5BEP8</accession>
<feature type="region of interest" description="Disordered" evidence="1">
    <location>
        <begin position="277"/>
        <end position="454"/>
    </location>
</feature>
<gene>
    <name evidence="3" type="ORF">KGF57_002824</name>
</gene>
<dbReference type="PROSITE" id="PS50006">
    <property type="entry name" value="FHA_DOMAIN"/>
    <property type="match status" value="1"/>
</dbReference>
<dbReference type="RefSeq" id="XP_051608651.1">
    <property type="nucleotide sequence ID" value="XM_051752178.1"/>
</dbReference>
<dbReference type="Proteomes" id="UP001204833">
    <property type="component" value="Unassembled WGS sequence"/>
</dbReference>
<feature type="compositionally biased region" description="Basic and acidic residues" evidence="1">
    <location>
        <begin position="15"/>
        <end position="29"/>
    </location>
</feature>
<evidence type="ECO:0000256" key="1">
    <source>
        <dbReference type="SAM" id="MobiDB-lite"/>
    </source>
</evidence>
<dbReference type="InterPro" id="IPR000253">
    <property type="entry name" value="FHA_dom"/>
</dbReference>
<feature type="compositionally biased region" description="Acidic residues" evidence="1">
    <location>
        <begin position="338"/>
        <end position="348"/>
    </location>
</feature>
<evidence type="ECO:0000259" key="2">
    <source>
        <dbReference type="PROSITE" id="PS50006"/>
    </source>
</evidence>
<dbReference type="Gene3D" id="2.60.200.20">
    <property type="match status" value="1"/>
</dbReference>
<dbReference type="EMBL" id="JAIHNG010000119">
    <property type="protein sequence ID" value="KAI5958016.1"/>
    <property type="molecule type" value="Genomic_DNA"/>
</dbReference>
<feature type="compositionally biased region" description="Basic and acidic residues" evidence="1">
    <location>
        <begin position="409"/>
        <end position="432"/>
    </location>
</feature>
<feature type="compositionally biased region" description="Polar residues" evidence="1">
    <location>
        <begin position="349"/>
        <end position="379"/>
    </location>
</feature>
<name>A0AAD5BEP8_9ASCO</name>
<evidence type="ECO:0000313" key="4">
    <source>
        <dbReference type="Proteomes" id="UP001204833"/>
    </source>
</evidence>
<dbReference type="InterPro" id="IPR008984">
    <property type="entry name" value="SMAD_FHA_dom_sf"/>
</dbReference>
<feature type="compositionally biased region" description="Basic and acidic residues" evidence="1">
    <location>
        <begin position="323"/>
        <end position="337"/>
    </location>
</feature>
<dbReference type="GeneID" id="76150883"/>
<feature type="domain" description="FHA" evidence="2">
    <location>
        <begin position="129"/>
        <end position="175"/>
    </location>
</feature>
<feature type="region of interest" description="Disordered" evidence="1">
    <location>
        <begin position="1"/>
        <end position="84"/>
    </location>
</feature>
<feature type="region of interest" description="Disordered" evidence="1">
    <location>
        <begin position="539"/>
        <end position="558"/>
    </location>
</feature>
<keyword evidence="4" id="KW-1185">Reference proteome</keyword>
<feature type="compositionally biased region" description="Polar residues" evidence="1">
    <location>
        <begin position="386"/>
        <end position="403"/>
    </location>
</feature>
<feature type="compositionally biased region" description="Basic and acidic residues" evidence="1">
    <location>
        <begin position="71"/>
        <end position="80"/>
    </location>
</feature>
<reference evidence="3 4" key="1">
    <citation type="journal article" date="2022" name="DNA Res.">
        <title>Genome analysis of five recently described species of the CUG-Ser clade uncovers Candida theae as a new hybrid lineage with pathogenic potential in the Candida parapsilosis species complex.</title>
        <authorList>
            <person name="Mixao V."/>
            <person name="Del Olmo V."/>
            <person name="Hegedusova E."/>
            <person name="Saus E."/>
            <person name="Pryszcz L."/>
            <person name="Cillingova A."/>
            <person name="Nosek J."/>
            <person name="Gabaldon T."/>
        </authorList>
    </citation>
    <scope>NUCLEOTIDE SEQUENCE [LARGE SCALE GENOMIC DNA]</scope>
    <source>
        <strain evidence="3 4">CBS 12239</strain>
    </source>
</reference>
<proteinExistence type="predicted"/>
<dbReference type="CDD" id="cd22699">
    <property type="entry name" value="FHA_PLM2-like"/>
    <property type="match status" value="1"/>
</dbReference>
<dbReference type="SUPFAM" id="SSF49879">
    <property type="entry name" value="SMAD/FHA domain"/>
    <property type="match status" value="1"/>
</dbReference>
<feature type="compositionally biased region" description="Polar residues" evidence="1">
    <location>
        <begin position="298"/>
        <end position="309"/>
    </location>
</feature>
<protein>
    <submittedName>
        <fullName evidence="3">TOS4</fullName>
    </submittedName>
</protein>
<organism evidence="3 4">
    <name type="scientific">Candida theae</name>
    <dbReference type="NCBI Taxonomy" id="1198502"/>
    <lineage>
        <taxon>Eukaryota</taxon>
        <taxon>Fungi</taxon>
        <taxon>Dikarya</taxon>
        <taxon>Ascomycota</taxon>
        <taxon>Saccharomycotina</taxon>
        <taxon>Pichiomycetes</taxon>
        <taxon>Debaryomycetaceae</taxon>
        <taxon>Candida/Lodderomyces clade</taxon>
        <taxon>Candida</taxon>
    </lineage>
</organism>
<sequence length="577" mass="64763">MSHANYQFPPSSPLHDAEDVHSQQHHNKDPFALSKKLQPLEESKHARQSRIVDLPTPDPSSSVFRSSSPARGDRAERGDVSETASFKQNEYAGVTKKATTSVSINKNFNILKSDKSVLRIPFLSNQNEFTIGRSSQTCQYNLDAKDSYISRTHVKVNYTPHELTINCIGSNGMSVVIPKSCYVYAKSQNGNEYVVVENTHGEPLSTTKTSSTSIKLTAEYSQFYIHKGESISLPRQFENVLLEISKSMVLLNPMDVDEPLTDDDEELTDDEELVLIKNKQGESNNQKPHQDLTPLNKIFSSSVPQTPSKPKSDTVPMVNSSPKRADETEEAMDRSMLDNDDEEEDDDYQTPSKLNSVTIRQPQPNKSVKFNIYANSNEPSPHKRSLSNPSKMVLTDVTNTPRRASSAEPRGEKSSAKQSKPNDDEHSERQENESNPPMLKKRKKAITRQQTPEVDNSALSLPNLSEIENILVNHLAFSRLSSTPASFLNTISASTSKLSLLQIRSILHNLKCIGIIYRQGTDAAGKPLEEEYYYMPEQDDDQGRQSLVNNVKGHGGLRSCRRTHKQYYWKKPAPIKK</sequence>
<dbReference type="AlphaFoldDB" id="A0AAD5BEP8"/>
<evidence type="ECO:0000313" key="3">
    <source>
        <dbReference type="EMBL" id="KAI5958016.1"/>
    </source>
</evidence>
<comment type="caution">
    <text evidence="3">The sequence shown here is derived from an EMBL/GenBank/DDBJ whole genome shotgun (WGS) entry which is preliminary data.</text>
</comment>